<sequence>MKENTKINNVLIFGNGPVALHLYISLKKQGSNKVGIKVRDSLKAKNFLKELREEKFVLEGQIQTELPSVAYGKVYVENLIQENEEILNEWENFILATPCDAYLSILENIPLISLKSLKTIILVSPELGSAYFLKNWLEKLGREDIEVISFSNYFGATNLLGDSSTKIMINALKGKIYLSSTNLKSGELDKWVKYLKNMKIEGIVCKNPLIAESKNITIFVHSPFLFNDVSLNQIFLKDSQKRYIYKLYPEGPITKYSIRDMVELYHEIMELYQKMGIETFNLLQFLNDSYPVLEETLHLDEIMSFTQRTKEEQVFLLYVRYCCILIDPYSIPDEEGRYFDFSKVEYSKIYLDKENKWTIPRRPAEDYTKLNLLFYLSKYYGSMNTTMKKCLKKYEEFYHSLTLEKGMENINKNSYLQQRDIEAKQLYIYMSKTLENKKIKF</sequence>
<accession>A0AAW6WD00</accession>
<dbReference type="Pfam" id="PF10100">
    <property type="entry name" value="Staph_opine_DH"/>
    <property type="match status" value="1"/>
</dbReference>
<proteinExistence type="predicted"/>
<dbReference type="InterPro" id="IPR016935">
    <property type="entry name" value="Opine_metallophore_DH"/>
</dbReference>
<evidence type="ECO:0000313" key="2">
    <source>
        <dbReference type="Proteomes" id="UP001173223"/>
    </source>
</evidence>
<gene>
    <name evidence="1" type="ORF">MWG07_08370</name>
</gene>
<dbReference type="AlphaFoldDB" id="A0AAW6WD00"/>
<reference evidence="1" key="2">
    <citation type="submission" date="2022-04" db="EMBL/GenBank/DDBJ databases">
        <authorList>
            <person name="Livingstone P.G."/>
        </authorList>
    </citation>
    <scope>NUCLEOTIDE SEQUENCE</scope>
    <source>
        <strain evidence="1">BRON_8</strain>
    </source>
</reference>
<protein>
    <submittedName>
        <fullName evidence="1">Opine metallophore biosynthesis dehydrogenase</fullName>
    </submittedName>
</protein>
<evidence type="ECO:0000313" key="1">
    <source>
        <dbReference type="EMBL" id="MDK4512260.1"/>
    </source>
</evidence>
<dbReference type="GeneID" id="75075824"/>
<reference evidence="1" key="1">
    <citation type="journal article" date="2022" name="Gene">
        <title>A genome-led study on the pathogenesis of Fusobacterium necrophorum infections.</title>
        <authorList>
            <person name="Thapa G."/>
            <person name="Jayal A."/>
            <person name="Sikazwe E."/>
            <person name="Perry T."/>
            <person name="Mohammed Al Balushi A."/>
            <person name="Livingstone P."/>
        </authorList>
    </citation>
    <scope>NUCLEOTIDE SEQUENCE</scope>
    <source>
        <strain evidence="1">BRON_8</strain>
    </source>
</reference>
<dbReference type="RefSeq" id="WP_062623715.1">
    <property type="nucleotide sequence ID" value="NZ_CABMIK010000002.1"/>
</dbReference>
<dbReference type="EMBL" id="JAMGTK010000014">
    <property type="protein sequence ID" value="MDK4512260.1"/>
    <property type="molecule type" value="Genomic_DNA"/>
</dbReference>
<organism evidence="1 2">
    <name type="scientific">Fusobacterium necrophorum</name>
    <dbReference type="NCBI Taxonomy" id="859"/>
    <lineage>
        <taxon>Bacteria</taxon>
        <taxon>Fusobacteriati</taxon>
        <taxon>Fusobacteriota</taxon>
        <taxon>Fusobacteriia</taxon>
        <taxon>Fusobacteriales</taxon>
        <taxon>Fusobacteriaceae</taxon>
        <taxon>Fusobacterium</taxon>
    </lineage>
</organism>
<dbReference type="Proteomes" id="UP001173223">
    <property type="component" value="Unassembled WGS sequence"/>
</dbReference>
<keyword evidence="2" id="KW-1185">Reference proteome</keyword>
<comment type="caution">
    <text evidence="1">The sequence shown here is derived from an EMBL/GenBank/DDBJ whole genome shotgun (WGS) entry which is preliminary data.</text>
</comment>
<name>A0AAW6WD00_9FUSO</name>